<organism evidence="1 2">
    <name type="scientific">Smallanthus sonchifolius</name>
    <dbReference type="NCBI Taxonomy" id="185202"/>
    <lineage>
        <taxon>Eukaryota</taxon>
        <taxon>Viridiplantae</taxon>
        <taxon>Streptophyta</taxon>
        <taxon>Embryophyta</taxon>
        <taxon>Tracheophyta</taxon>
        <taxon>Spermatophyta</taxon>
        <taxon>Magnoliopsida</taxon>
        <taxon>eudicotyledons</taxon>
        <taxon>Gunneridae</taxon>
        <taxon>Pentapetalae</taxon>
        <taxon>asterids</taxon>
        <taxon>campanulids</taxon>
        <taxon>Asterales</taxon>
        <taxon>Asteraceae</taxon>
        <taxon>Asteroideae</taxon>
        <taxon>Heliantheae alliance</taxon>
        <taxon>Millerieae</taxon>
        <taxon>Smallanthus</taxon>
    </lineage>
</organism>
<proteinExistence type="predicted"/>
<sequence>MDTQDTSPSVLLFFDKQRLIFKARERLSFTLGLIFSLSWTLHCVQQQLQQILCMKTSHVLWVVTFIHSTKIAENILLMRYWFQDTCSLLRRLSTLKDLQIGGTLAETEEPFIVTCVETFSVNYKFQYPYLCSHFHCHTWGWHPPFHQGS</sequence>
<name>A0ACB9B5C9_9ASTR</name>
<reference evidence="1 2" key="2">
    <citation type="journal article" date="2022" name="Mol. Ecol. Resour.">
        <title>The genomes of chicory, endive, great burdock and yacon provide insights into Asteraceae paleo-polyploidization history and plant inulin production.</title>
        <authorList>
            <person name="Fan W."/>
            <person name="Wang S."/>
            <person name="Wang H."/>
            <person name="Wang A."/>
            <person name="Jiang F."/>
            <person name="Liu H."/>
            <person name="Zhao H."/>
            <person name="Xu D."/>
            <person name="Zhang Y."/>
        </authorList>
    </citation>
    <scope>NUCLEOTIDE SEQUENCE [LARGE SCALE GENOMIC DNA]</scope>
    <source>
        <strain evidence="2">cv. Yunnan</strain>
        <tissue evidence="1">Leaves</tissue>
    </source>
</reference>
<reference evidence="2" key="1">
    <citation type="journal article" date="2022" name="Mol. Ecol. Resour.">
        <title>The genomes of chicory, endive, great burdock and yacon provide insights into Asteraceae palaeo-polyploidization history and plant inulin production.</title>
        <authorList>
            <person name="Fan W."/>
            <person name="Wang S."/>
            <person name="Wang H."/>
            <person name="Wang A."/>
            <person name="Jiang F."/>
            <person name="Liu H."/>
            <person name="Zhao H."/>
            <person name="Xu D."/>
            <person name="Zhang Y."/>
        </authorList>
    </citation>
    <scope>NUCLEOTIDE SEQUENCE [LARGE SCALE GENOMIC DNA]</scope>
    <source>
        <strain evidence="2">cv. Yunnan</strain>
    </source>
</reference>
<protein>
    <submittedName>
        <fullName evidence="1">Uncharacterized protein</fullName>
    </submittedName>
</protein>
<comment type="caution">
    <text evidence="1">The sequence shown here is derived from an EMBL/GenBank/DDBJ whole genome shotgun (WGS) entry which is preliminary data.</text>
</comment>
<evidence type="ECO:0000313" key="1">
    <source>
        <dbReference type="EMBL" id="KAI3717031.1"/>
    </source>
</evidence>
<evidence type="ECO:0000313" key="2">
    <source>
        <dbReference type="Proteomes" id="UP001056120"/>
    </source>
</evidence>
<dbReference type="EMBL" id="CM042040">
    <property type="protein sequence ID" value="KAI3717031.1"/>
    <property type="molecule type" value="Genomic_DNA"/>
</dbReference>
<gene>
    <name evidence="1" type="ORF">L1987_68343</name>
</gene>
<dbReference type="Proteomes" id="UP001056120">
    <property type="component" value="Linkage Group LG23"/>
</dbReference>
<accession>A0ACB9B5C9</accession>
<keyword evidence="2" id="KW-1185">Reference proteome</keyword>